<proteinExistence type="predicted"/>
<protein>
    <submittedName>
        <fullName evidence="1">Uncharacterized protein</fullName>
    </submittedName>
</protein>
<gene>
    <name evidence="1" type="ORF">Asi02nite_30800</name>
</gene>
<dbReference type="EMBL" id="BONE01000022">
    <property type="protein sequence ID" value="GIF73562.1"/>
    <property type="molecule type" value="Genomic_DNA"/>
</dbReference>
<evidence type="ECO:0000313" key="1">
    <source>
        <dbReference type="EMBL" id="GIF73562.1"/>
    </source>
</evidence>
<keyword evidence="2" id="KW-1185">Reference proteome</keyword>
<organism evidence="1 2">
    <name type="scientific">Asanoa siamensis</name>
    <dbReference type="NCBI Taxonomy" id="926357"/>
    <lineage>
        <taxon>Bacteria</taxon>
        <taxon>Bacillati</taxon>
        <taxon>Actinomycetota</taxon>
        <taxon>Actinomycetes</taxon>
        <taxon>Micromonosporales</taxon>
        <taxon>Micromonosporaceae</taxon>
        <taxon>Asanoa</taxon>
    </lineage>
</organism>
<name>A0ABQ4CQK3_9ACTN</name>
<reference evidence="1 2" key="1">
    <citation type="submission" date="2021-01" db="EMBL/GenBank/DDBJ databases">
        <title>Whole genome shotgun sequence of Asanoa siamensis NBRC 107932.</title>
        <authorList>
            <person name="Komaki H."/>
            <person name="Tamura T."/>
        </authorList>
    </citation>
    <scope>NUCLEOTIDE SEQUENCE [LARGE SCALE GENOMIC DNA]</scope>
    <source>
        <strain evidence="1 2">NBRC 107932</strain>
    </source>
</reference>
<dbReference type="Proteomes" id="UP000604117">
    <property type="component" value="Unassembled WGS sequence"/>
</dbReference>
<accession>A0ABQ4CQK3</accession>
<evidence type="ECO:0000313" key="2">
    <source>
        <dbReference type="Proteomes" id="UP000604117"/>
    </source>
</evidence>
<sequence>MGRAPGFVIDGTSVSGHRSLDLEAQLPCRRGADQQIGRCRLRPHTRVKPFVESHHAERRKELRAGSGALLLEGHRVPHTGGARWPYRDVRRGYRAAWVRFRSSVKAEPESLGGGYCGGP</sequence>
<comment type="caution">
    <text evidence="1">The sequence shown here is derived from an EMBL/GenBank/DDBJ whole genome shotgun (WGS) entry which is preliminary data.</text>
</comment>